<evidence type="ECO:0000256" key="7">
    <source>
        <dbReference type="PROSITE-ProRule" id="PRU01373"/>
    </source>
</evidence>
<keyword evidence="10" id="KW-1185">Reference proteome</keyword>
<evidence type="ECO:0000256" key="3">
    <source>
        <dbReference type="ARBA" id="ARBA00022679"/>
    </source>
</evidence>
<evidence type="ECO:0000256" key="6">
    <source>
        <dbReference type="ARBA" id="ARBA00023316"/>
    </source>
</evidence>
<dbReference type="GO" id="GO:0071555">
    <property type="term" value="P:cell wall organization"/>
    <property type="evidence" value="ECO:0007669"/>
    <property type="project" value="UniProtKB-UniRule"/>
</dbReference>
<dbReference type="GO" id="GO:0008360">
    <property type="term" value="P:regulation of cell shape"/>
    <property type="evidence" value="ECO:0007669"/>
    <property type="project" value="UniProtKB-UniRule"/>
</dbReference>
<gene>
    <name evidence="9" type="ORF">H8M03_04340</name>
</gene>
<evidence type="ECO:0000313" key="9">
    <source>
        <dbReference type="EMBL" id="QNM83563.1"/>
    </source>
</evidence>
<accession>A0A7G9L4L4</accession>
<dbReference type="InterPro" id="IPR036365">
    <property type="entry name" value="PGBD-like_sf"/>
</dbReference>
<dbReference type="PROSITE" id="PS52029">
    <property type="entry name" value="LD_TPASE"/>
    <property type="match status" value="1"/>
</dbReference>
<dbReference type="Proteomes" id="UP000515861">
    <property type="component" value="Chromosome"/>
</dbReference>
<dbReference type="AlphaFoldDB" id="A0A7G9L4L4"/>
<dbReference type="Pfam" id="PF01471">
    <property type="entry name" value="PG_binding_1"/>
    <property type="match status" value="1"/>
</dbReference>
<dbReference type="RefSeq" id="WP_187480518.1">
    <property type="nucleotide sequence ID" value="NZ_CP060697.1"/>
</dbReference>
<dbReference type="Pfam" id="PF03734">
    <property type="entry name" value="YkuD"/>
    <property type="match status" value="1"/>
</dbReference>
<dbReference type="CDD" id="cd16913">
    <property type="entry name" value="YkuD_like"/>
    <property type="match status" value="1"/>
</dbReference>
<keyword evidence="4 7" id="KW-0133">Cell shape</keyword>
<dbReference type="GO" id="GO:0004180">
    <property type="term" value="F:carboxypeptidase activity"/>
    <property type="evidence" value="ECO:0007669"/>
    <property type="project" value="UniProtKB-ARBA"/>
</dbReference>
<proteinExistence type="inferred from homology"/>
<dbReference type="PANTHER" id="PTHR41533:SF2">
    <property type="entry name" value="BLR7131 PROTEIN"/>
    <property type="match status" value="1"/>
</dbReference>
<evidence type="ECO:0000256" key="2">
    <source>
        <dbReference type="ARBA" id="ARBA00005992"/>
    </source>
</evidence>
<protein>
    <submittedName>
        <fullName evidence="9">L,D-transpeptidase family protein</fullName>
    </submittedName>
</protein>
<dbReference type="GO" id="GO:0016740">
    <property type="term" value="F:transferase activity"/>
    <property type="evidence" value="ECO:0007669"/>
    <property type="project" value="UniProtKB-KW"/>
</dbReference>
<dbReference type="Gene3D" id="2.40.440.10">
    <property type="entry name" value="L,D-transpeptidase catalytic domain-like"/>
    <property type="match status" value="1"/>
</dbReference>
<dbReference type="PANTHER" id="PTHR41533">
    <property type="entry name" value="L,D-TRANSPEPTIDASE HI_1667-RELATED"/>
    <property type="match status" value="1"/>
</dbReference>
<dbReference type="GO" id="GO:0009252">
    <property type="term" value="P:peptidoglycan biosynthetic process"/>
    <property type="evidence" value="ECO:0007669"/>
    <property type="project" value="UniProtKB-UniPathway"/>
</dbReference>
<dbReference type="SUPFAM" id="SSF141523">
    <property type="entry name" value="L,D-transpeptidase catalytic domain-like"/>
    <property type="match status" value="1"/>
</dbReference>
<dbReference type="InterPro" id="IPR052905">
    <property type="entry name" value="LD-transpeptidase_YkuD-like"/>
</dbReference>
<feature type="active site" description="Proton donor/acceptor" evidence="7">
    <location>
        <position position="317"/>
    </location>
</feature>
<dbReference type="EMBL" id="CP060697">
    <property type="protein sequence ID" value="QNM83563.1"/>
    <property type="molecule type" value="Genomic_DNA"/>
</dbReference>
<comment type="similarity">
    <text evidence="2">Belongs to the YkuD family.</text>
</comment>
<evidence type="ECO:0000256" key="1">
    <source>
        <dbReference type="ARBA" id="ARBA00004752"/>
    </source>
</evidence>
<dbReference type="InterPro" id="IPR038063">
    <property type="entry name" value="Transpep_catalytic_dom"/>
</dbReference>
<organism evidence="9 10">
    <name type="scientific">Sphingomonas sabuli</name>
    <dbReference type="NCBI Taxonomy" id="2764186"/>
    <lineage>
        <taxon>Bacteria</taxon>
        <taxon>Pseudomonadati</taxon>
        <taxon>Pseudomonadota</taxon>
        <taxon>Alphaproteobacteria</taxon>
        <taxon>Sphingomonadales</taxon>
        <taxon>Sphingomonadaceae</taxon>
        <taxon>Sphingomonas</taxon>
    </lineage>
</organism>
<feature type="active site" description="Nucleophile" evidence="7">
    <location>
        <position position="338"/>
    </location>
</feature>
<evidence type="ECO:0000256" key="5">
    <source>
        <dbReference type="ARBA" id="ARBA00022984"/>
    </source>
</evidence>
<dbReference type="UniPathway" id="UPA00219"/>
<keyword evidence="3" id="KW-0808">Transferase</keyword>
<dbReference type="SUPFAM" id="SSF47090">
    <property type="entry name" value="PGBD-like"/>
    <property type="match status" value="1"/>
</dbReference>
<dbReference type="InterPro" id="IPR002477">
    <property type="entry name" value="Peptidoglycan-bd-like"/>
</dbReference>
<comment type="pathway">
    <text evidence="1 7">Cell wall biogenesis; peptidoglycan biosynthesis.</text>
</comment>
<name>A0A7G9L4L4_9SPHN</name>
<dbReference type="InterPro" id="IPR036366">
    <property type="entry name" value="PGBDSf"/>
</dbReference>
<sequence length="417" mass="46624">MSSPVLAQDQPLEPIELPPSIEQGVDLIYIDPEIKPEIDRRNELLRTMGFKDWSGAPIDLYVPVNDRYTDLRRGLMKYRQRWGDLPQVQVPTGTVALKPGSKDARVTLLRQRLGLAAGDSFDAALEKQVRDYQAAHGLKADGVAGNGTLASLNRGSEHFERMIILNMERARRLPTAQDNARYILVDAGAARLYVYEDGKVVDSMNVIVGDAERQTPMMAAELRYVQLQPYWNVPPDLAKNLVAPRVVEQGVAYLEERDYAVFDGWEDDAAKIDPASVDWKGVAAGTVDVRLRRGPGEWNSMGDMKFMIPNDFGIYLHDVPEPEKPMFQAENRWISNGCIRLQDADRLLKWAFGGKPNSTGETDERVDVPDPVPVYITYFTAAPTADGVAFRADPYNRDEKLLSRVTLDSVDIASTSE</sequence>
<evidence type="ECO:0000256" key="4">
    <source>
        <dbReference type="ARBA" id="ARBA00022960"/>
    </source>
</evidence>
<feature type="domain" description="L,D-TPase catalytic" evidence="8">
    <location>
        <begin position="181"/>
        <end position="369"/>
    </location>
</feature>
<dbReference type="InterPro" id="IPR005490">
    <property type="entry name" value="LD_TPept_cat_dom"/>
</dbReference>
<keyword evidence="6 7" id="KW-0961">Cell wall biogenesis/degradation</keyword>
<evidence type="ECO:0000259" key="8">
    <source>
        <dbReference type="PROSITE" id="PS52029"/>
    </source>
</evidence>
<keyword evidence="5 7" id="KW-0573">Peptidoglycan synthesis</keyword>
<evidence type="ECO:0000313" key="10">
    <source>
        <dbReference type="Proteomes" id="UP000515861"/>
    </source>
</evidence>
<reference evidence="9 10" key="1">
    <citation type="submission" date="2020-08" db="EMBL/GenBank/DDBJ databases">
        <title>Sphingomonas sp. sand1-3 16S ribosomal RNA gene Genome sequencing and assembly.</title>
        <authorList>
            <person name="Kang M."/>
        </authorList>
    </citation>
    <scope>NUCLEOTIDE SEQUENCE [LARGE SCALE GENOMIC DNA]</scope>
    <source>
        <strain evidence="10">sand1-3</strain>
    </source>
</reference>
<dbReference type="Gene3D" id="1.10.101.10">
    <property type="entry name" value="PGBD-like superfamily/PGBD"/>
    <property type="match status" value="1"/>
</dbReference>
<dbReference type="KEGG" id="ssau:H8M03_04340"/>